<dbReference type="NCBIfam" id="TIGR01079">
    <property type="entry name" value="rplX_bact"/>
    <property type="match status" value="1"/>
</dbReference>
<dbReference type="HAMAP" id="MF_01326_B">
    <property type="entry name" value="Ribosomal_uL24_B"/>
    <property type="match status" value="1"/>
</dbReference>
<dbReference type="SUPFAM" id="SSF50104">
    <property type="entry name" value="Translation proteins SH3-like domain"/>
    <property type="match status" value="1"/>
</dbReference>
<evidence type="ECO:0000256" key="5">
    <source>
        <dbReference type="ARBA" id="ARBA00023274"/>
    </source>
</evidence>
<dbReference type="CDD" id="cd06089">
    <property type="entry name" value="KOW_RPL26"/>
    <property type="match status" value="1"/>
</dbReference>
<dbReference type="PROSITE" id="PS01108">
    <property type="entry name" value="RIBOSOMAL_L24"/>
    <property type="match status" value="1"/>
</dbReference>
<evidence type="ECO:0000256" key="7">
    <source>
        <dbReference type="ARBA" id="ARBA00058688"/>
    </source>
</evidence>
<gene>
    <name evidence="8" type="primary">rplX</name>
    <name evidence="11" type="ORF">ENV54_03390</name>
</gene>
<dbReference type="InterPro" id="IPR005825">
    <property type="entry name" value="Ribosomal_uL24_CS"/>
</dbReference>
<dbReference type="FunFam" id="2.30.30.30:FF:000004">
    <property type="entry name" value="50S ribosomal protein L24"/>
    <property type="match status" value="1"/>
</dbReference>
<organism evidence="11">
    <name type="scientific">Desulfomonile tiedjei</name>
    <dbReference type="NCBI Taxonomy" id="2358"/>
    <lineage>
        <taxon>Bacteria</taxon>
        <taxon>Pseudomonadati</taxon>
        <taxon>Thermodesulfobacteriota</taxon>
        <taxon>Desulfomonilia</taxon>
        <taxon>Desulfomonilales</taxon>
        <taxon>Desulfomonilaceae</taxon>
        <taxon>Desulfomonile</taxon>
    </lineage>
</organism>
<dbReference type="InterPro" id="IPR057264">
    <property type="entry name" value="Ribosomal_uL24_C"/>
</dbReference>
<dbReference type="InterPro" id="IPR005824">
    <property type="entry name" value="KOW"/>
</dbReference>
<evidence type="ECO:0000313" key="11">
    <source>
        <dbReference type="EMBL" id="HGH60326.1"/>
    </source>
</evidence>
<comment type="function">
    <text evidence="7 8">One of the proteins that surrounds the polypeptide exit tunnel on the outside of the subunit.</text>
</comment>
<dbReference type="Pfam" id="PF17136">
    <property type="entry name" value="ribosomal_L24"/>
    <property type="match status" value="1"/>
</dbReference>
<dbReference type="InterPro" id="IPR014722">
    <property type="entry name" value="Rib_uL2_dom2"/>
</dbReference>
<comment type="function">
    <text evidence="8">One of two assembly initiator proteins, it binds directly to the 5'-end of the 23S rRNA, where it nucleates assembly of the 50S subunit.</text>
</comment>
<dbReference type="Pfam" id="PF00467">
    <property type="entry name" value="KOW"/>
    <property type="match status" value="1"/>
</dbReference>
<comment type="caution">
    <text evidence="11">The sequence shown here is derived from an EMBL/GenBank/DDBJ whole genome shotgun (WGS) entry which is preliminary data.</text>
</comment>
<dbReference type="Gene3D" id="2.30.30.30">
    <property type="match status" value="1"/>
</dbReference>
<dbReference type="PANTHER" id="PTHR12903">
    <property type="entry name" value="MITOCHONDRIAL RIBOSOMAL PROTEIN L24"/>
    <property type="match status" value="1"/>
</dbReference>
<proteinExistence type="inferred from homology"/>
<dbReference type="GO" id="GO:0006412">
    <property type="term" value="P:translation"/>
    <property type="evidence" value="ECO:0007669"/>
    <property type="project" value="UniProtKB-UniRule"/>
</dbReference>
<evidence type="ECO:0000256" key="3">
    <source>
        <dbReference type="ARBA" id="ARBA00022884"/>
    </source>
</evidence>
<keyword evidence="4 8" id="KW-0689">Ribosomal protein</keyword>
<accession>A0A7C4AQV0</accession>
<protein>
    <recommendedName>
        <fullName evidence="6 8">Large ribosomal subunit protein uL24</fullName>
    </recommendedName>
</protein>
<comment type="subunit">
    <text evidence="8">Part of the 50S ribosomal subunit.</text>
</comment>
<evidence type="ECO:0000256" key="6">
    <source>
        <dbReference type="ARBA" id="ARBA00035206"/>
    </source>
</evidence>
<dbReference type="GO" id="GO:0003735">
    <property type="term" value="F:structural constituent of ribosome"/>
    <property type="evidence" value="ECO:0007669"/>
    <property type="project" value="InterPro"/>
</dbReference>
<dbReference type="GO" id="GO:0005840">
    <property type="term" value="C:ribosome"/>
    <property type="evidence" value="ECO:0007669"/>
    <property type="project" value="UniProtKB-KW"/>
</dbReference>
<keyword evidence="5 8" id="KW-0687">Ribonucleoprotein</keyword>
<dbReference type="InterPro" id="IPR003256">
    <property type="entry name" value="Ribosomal_uL24"/>
</dbReference>
<dbReference type="AlphaFoldDB" id="A0A7C4AQV0"/>
<evidence type="ECO:0000256" key="2">
    <source>
        <dbReference type="ARBA" id="ARBA00022730"/>
    </source>
</evidence>
<dbReference type="GO" id="GO:0019843">
    <property type="term" value="F:rRNA binding"/>
    <property type="evidence" value="ECO:0007669"/>
    <property type="project" value="UniProtKB-UniRule"/>
</dbReference>
<name>A0A7C4AQV0_9BACT</name>
<reference evidence="11" key="1">
    <citation type="journal article" date="2020" name="mSystems">
        <title>Genome- and Community-Level Interaction Insights into Carbon Utilization and Element Cycling Functions of Hydrothermarchaeota in Hydrothermal Sediment.</title>
        <authorList>
            <person name="Zhou Z."/>
            <person name="Liu Y."/>
            <person name="Xu W."/>
            <person name="Pan J."/>
            <person name="Luo Z.H."/>
            <person name="Li M."/>
        </authorList>
    </citation>
    <scope>NUCLEOTIDE SEQUENCE [LARGE SCALE GENOMIC DNA]</scope>
    <source>
        <strain evidence="11">SpSt-769</strain>
    </source>
</reference>
<dbReference type="InterPro" id="IPR008991">
    <property type="entry name" value="Translation_prot_SH3-like_sf"/>
</dbReference>
<dbReference type="InterPro" id="IPR041988">
    <property type="entry name" value="Ribosomal_uL24_KOW"/>
</dbReference>
<feature type="domain" description="KOW" evidence="10">
    <location>
        <begin position="3"/>
        <end position="30"/>
    </location>
</feature>
<keyword evidence="3 8" id="KW-0694">RNA-binding</keyword>
<evidence type="ECO:0000256" key="4">
    <source>
        <dbReference type="ARBA" id="ARBA00022980"/>
    </source>
</evidence>
<dbReference type="EMBL" id="DTGT01000109">
    <property type="protein sequence ID" value="HGH60326.1"/>
    <property type="molecule type" value="Genomic_DNA"/>
</dbReference>
<evidence type="ECO:0000256" key="1">
    <source>
        <dbReference type="ARBA" id="ARBA00010618"/>
    </source>
</evidence>
<comment type="similarity">
    <text evidence="1 8 9">Belongs to the universal ribosomal protein uL24 family.</text>
</comment>
<evidence type="ECO:0000259" key="10">
    <source>
        <dbReference type="SMART" id="SM00739"/>
    </source>
</evidence>
<dbReference type="GO" id="GO:1990904">
    <property type="term" value="C:ribonucleoprotein complex"/>
    <property type="evidence" value="ECO:0007669"/>
    <property type="project" value="UniProtKB-KW"/>
</dbReference>
<sequence>MSHIKKNDRVEVMVGKDKGRQGKVLKVFRDKDAALVERINMIKRHSRGGGKIQQGGIIEKEAPIRLSKLMIVCPKCSKTTRIGMKILEDGERVRFCKKCDQQMDS</sequence>
<evidence type="ECO:0000256" key="9">
    <source>
        <dbReference type="RuleBase" id="RU003477"/>
    </source>
</evidence>
<evidence type="ECO:0000256" key="8">
    <source>
        <dbReference type="HAMAP-Rule" id="MF_01326"/>
    </source>
</evidence>
<dbReference type="SMART" id="SM00739">
    <property type="entry name" value="KOW"/>
    <property type="match status" value="1"/>
</dbReference>
<keyword evidence="2 8" id="KW-0699">rRNA-binding</keyword>